<evidence type="ECO:0000313" key="2">
    <source>
        <dbReference type="EMBL" id="SDK25794.1"/>
    </source>
</evidence>
<dbReference type="InterPro" id="IPR005939">
    <property type="entry name" value="BLH_phosphatase-like"/>
</dbReference>
<dbReference type="GO" id="GO:0016787">
    <property type="term" value="F:hydrolase activity"/>
    <property type="evidence" value="ECO:0007669"/>
    <property type="project" value="InterPro"/>
</dbReference>
<accession>A0A1G9AG67</accession>
<dbReference type="STRING" id="658219.SAMN05216212_1981"/>
<proteinExistence type="predicted"/>
<dbReference type="Gene3D" id="3.90.190.10">
    <property type="entry name" value="Protein tyrosine phosphatase superfamily"/>
    <property type="match status" value="1"/>
</dbReference>
<dbReference type="NCBIfam" id="TIGR01244">
    <property type="entry name" value="TIGR01244 family sulfur transferase"/>
    <property type="match status" value="1"/>
</dbReference>
<dbReference type="RefSeq" id="WP_091512745.1">
    <property type="nucleotide sequence ID" value="NZ_FNFH01000003.1"/>
</dbReference>
<reference evidence="3" key="1">
    <citation type="submission" date="2016-10" db="EMBL/GenBank/DDBJ databases">
        <authorList>
            <person name="Varghese N."/>
            <person name="Submissions S."/>
        </authorList>
    </citation>
    <scope>NUCLEOTIDE SEQUENCE [LARGE SCALE GENOMIC DNA]</scope>
    <source>
        <strain evidence="3">CGMCC 1.10658</strain>
    </source>
</reference>
<dbReference type="Proteomes" id="UP000199305">
    <property type="component" value="Unassembled WGS sequence"/>
</dbReference>
<evidence type="ECO:0000313" key="3">
    <source>
        <dbReference type="Proteomes" id="UP000199305"/>
    </source>
</evidence>
<dbReference type="InterPro" id="IPR029021">
    <property type="entry name" value="Prot-tyrosine_phosphatase-like"/>
</dbReference>
<dbReference type="AlphaFoldDB" id="A0A1G9AG67"/>
<protein>
    <submittedName>
        <fullName evidence="2">Sulfide:quinone oxidoreductase</fullName>
    </submittedName>
</protein>
<dbReference type="OrthoDB" id="9802771at2"/>
<dbReference type="Pfam" id="PF04273">
    <property type="entry name" value="BLH_phosphatase"/>
    <property type="match status" value="1"/>
</dbReference>
<gene>
    <name evidence="2" type="ORF">SAMN05216212_1981</name>
</gene>
<dbReference type="EMBL" id="FNFH01000003">
    <property type="protein sequence ID" value="SDK25794.1"/>
    <property type="molecule type" value="Genomic_DNA"/>
</dbReference>
<evidence type="ECO:0000259" key="1">
    <source>
        <dbReference type="Pfam" id="PF04273"/>
    </source>
</evidence>
<keyword evidence="3" id="KW-1185">Reference proteome</keyword>
<feature type="domain" description="Beta-lactamase hydrolase-like protein phosphatase-like" evidence="1">
    <location>
        <begin position="2"/>
        <end position="108"/>
    </location>
</feature>
<name>A0A1G9AG67_9GAMM</name>
<organism evidence="2 3">
    <name type="scientific">Microbulbifer yueqingensis</name>
    <dbReference type="NCBI Taxonomy" id="658219"/>
    <lineage>
        <taxon>Bacteria</taxon>
        <taxon>Pseudomonadati</taxon>
        <taxon>Pseudomonadota</taxon>
        <taxon>Gammaproteobacteria</taxon>
        <taxon>Cellvibrionales</taxon>
        <taxon>Microbulbiferaceae</taxon>
        <taxon>Microbulbifer</taxon>
    </lineage>
</organism>
<sequence length="137" mass="14706">MDIKQLDQQVSVSDLCGPEAMPELAAAGVEVLVCNRTEGEVEDLPSFAELRQAAEAHGMEFVAIPFARGQMNQEHCEQFRQVLASGKRVHAFCRTGNRSCNLWAGAKCLAGEEPRTLVAQAGKAGFDVSGVVIAFSP</sequence>